<dbReference type="Proteomes" id="UP001497472">
    <property type="component" value="Unassembled WGS sequence"/>
</dbReference>
<keyword evidence="2" id="KW-1015">Disulfide bond</keyword>
<dbReference type="PANTHER" id="PTHR12411">
    <property type="entry name" value="CYSTEINE PROTEASE FAMILY C1-RELATED"/>
    <property type="match status" value="1"/>
</dbReference>
<evidence type="ECO:0000256" key="1">
    <source>
        <dbReference type="ARBA" id="ARBA00008455"/>
    </source>
</evidence>
<reference evidence="6 7" key="1">
    <citation type="submission" date="2023-11" db="EMBL/GenBank/DDBJ databases">
        <authorList>
            <person name="Okamura Y."/>
        </authorList>
    </citation>
    <scope>NUCLEOTIDE SEQUENCE [LARGE SCALE GENOMIC DNA]</scope>
</reference>
<protein>
    <submittedName>
        <fullName evidence="6">Uncharacterized protein</fullName>
    </submittedName>
</protein>
<dbReference type="InterPro" id="IPR038765">
    <property type="entry name" value="Papain-like_cys_pep_sf"/>
</dbReference>
<gene>
    <name evidence="6" type="ORF">LNINA_LOCUS8912</name>
</gene>
<feature type="chain" id="PRO_5043426944" evidence="3">
    <location>
        <begin position="17"/>
        <end position="332"/>
    </location>
</feature>
<evidence type="ECO:0000256" key="2">
    <source>
        <dbReference type="ARBA" id="ARBA00023157"/>
    </source>
</evidence>
<dbReference type="AlphaFoldDB" id="A0AAV1JLU7"/>
<dbReference type="GO" id="GO:0008234">
    <property type="term" value="F:cysteine-type peptidase activity"/>
    <property type="evidence" value="ECO:0007669"/>
    <property type="project" value="InterPro"/>
</dbReference>
<evidence type="ECO:0000256" key="3">
    <source>
        <dbReference type="SAM" id="SignalP"/>
    </source>
</evidence>
<dbReference type="InterPro" id="IPR039417">
    <property type="entry name" value="Peptidase_C1A_papain-like"/>
</dbReference>
<dbReference type="SMART" id="SM00645">
    <property type="entry name" value="Pept_C1"/>
    <property type="match status" value="1"/>
</dbReference>
<dbReference type="PRINTS" id="PR00705">
    <property type="entry name" value="PAPAIN"/>
</dbReference>
<sequence length="332" mass="36486">MLRVLYLVLIATEVLTSDYTLLNADYYNLDQAGEIFDQFLIKYNKKYEDRITATKRFETFKENLKKINEWNKEGDTTIHGVNEFTDMTFDEFSKCYLGFNGKLVSKDAVKYEPSGIEAPASMDWRSYGYVTEVKSQQSCGSCFAFSAIGNIEGQYAKAHGARAFSLSNQQAFDCSSAANCETGGLPHEVFQALTTQGGSMREQDYPYEAVKGQCRTDRSKIAVKVTGGQQLGVAGEDGLKDAVASYGPLSIAICADAELQTLRGGQVYKPKQPCNTANHAVLLVGYGNEGGADFWLIKNSWGYSFGDQGYFRLIRGQMALAVGSYVATSTVG</sequence>
<dbReference type="PROSITE" id="PS00639">
    <property type="entry name" value="THIOL_PROTEASE_HIS"/>
    <property type="match status" value="1"/>
</dbReference>
<dbReference type="EMBL" id="CAVLEF010000040">
    <property type="protein sequence ID" value="CAK1549630.1"/>
    <property type="molecule type" value="Genomic_DNA"/>
</dbReference>
<dbReference type="InterPro" id="IPR000668">
    <property type="entry name" value="Peptidase_C1A_C"/>
</dbReference>
<dbReference type="SUPFAM" id="SSF54001">
    <property type="entry name" value="Cysteine proteinases"/>
    <property type="match status" value="1"/>
</dbReference>
<dbReference type="InterPro" id="IPR013201">
    <property type="entry name" value="Prot_inhib_I29"/>
</dbReference>
<dbReference type="GO" id="GO:0006508">
    <property type="term" value="P:proteolysis"/>
    <property type="evidence" value="ECO:0007669"/>
    <property type="project" value="InterPro"/>
</dbReference>
<keyword evidence="3" id="KW-0732">Signal</keyword>
<proteinExistence type="inferred from homology"/>
<accession>A0AAV1JLU7</accession>
<dbReference type="Pfam" id="PF00112">
    <property type="entry name" value="Peptidase_C1"/>
    <property type="match status" value="1"/>
</dbReference>
<feature type="domain" description="Peptidase C1A papain C-terminal" evidence="4">
    <location>
        <begin position="118"/>
        <end position="328"/>
    </location>
</feature>
<dbReference type="PROSITE" id="PS00640">
    <property type="entry name" value="THIOL_PROTEASE_ASN"/>
    <property type="match status" value="1"/>
</dbReference>
<dbReference type="InterPro" id="IPR025660">
    <property type="entry name" value="Pept_his_AS"/>
</dbReference>
<dbReference type="Gene3D" id="3.90.70.10">
    <property type="entry name" value="Cysteine proteinases"/>
    <property type="match status" value="1"/>
</dbReference>
<evidence type="ECO:0000259" key="5">
    <source>
        <dbReference type="SMART" id="SM00848"/>
    </source>
</evidence>
<feature type="domain" description="Cathepsin propeptide inhibitor" evidence="5">
    <location>
        <begin position="36"/>
        <end position="92"/>
    </location>
</feature>
<organism evidence="6 7">
    <name type="scientific">Leptosia nina</name>
    <dbReference type="NCBI Taxonomy" id="320188"/>
    <lineage>
        <taxon>Eukaryota</taxon>
        <taxon>Metazoa</taxon>
        <taxon>Ecdysozoa</taxon>
        <taxon>Arthropoda</taxon>
        <taxon>Hexapoda</taxon>
        <taxon>Insecta</taxon>
        <taxon>Pterygota</taxon>
        <taxon>Neoptera</taxon>
        <taxon>Endopterygota</taxon>
        <taxon>Lepidoptera</taxon>
        <taxon>Glossata</taxon>
        <taxon>Ditrysia</taxon>
        <taxon>Papilionoidea</taxon>
        <taxon>Pieridae</taxon>
        <taxon>Pierinae</taxon>
        <taxon>Leptosia</taxon>
    </lineage>
</organism>
<evidence type="ECO:0000313" key="7">
    <source>
        <dbReference type="Proteomes" id="UP001497472"/>
    </source>
</evidence>
<dbReference type="Pfam" id="PF08246">
    <property type="entry name" value="Inhibitor_I29"/>
    <property type="match status" value="1"/>
</dbReference>
<feature type="signal peptide" evidence="3">
    <location>
        <begin position="1"/>
        <end position="16"/>
    </location>
</feature>
<evidence type="ECO:0000313" key="6">
    <source>
        <dbReference type="EMBL" id="CAK1549630.1"/>
    </source>
</evidence>
<dbReference type="CDD" id="cd02248">
    <property type="entry name" value="Peptidase_C1A"/>
    <property type="match status" value="1"/>
</dbReference>
<comment type="caution">
    <text evidence="6">The sequence shown here is derived from an EMBL/GenBank/DDBJ whole genome shotgun (WGS) entry which is preliminary data.</text>
</comment>
<comment type="similarity">
    <text evidence="1">Belongs to the peptidase C1 family.</text>
</comment>
<dbReference type="InterPro" id="IPR013128">
    <property type="entry name" value="Peptidase_C1A"/>
</dbReference>
<dbReference type="InterPro" id="IPR025661">
    <property type="entry name" value="Pept_asp_AS"/>
</dbReference>
<name>A0AAV1JLU7_9NEOP</name>
<keyword evidence="7" id="KW-1185">Reference proteome</keyword>
<evidence type="ECO:0000259" key="4">
    <source>
        <dbReference type="SMART" id="SM00645"/>
    </source>
</evidence>
<dbReference type="SMART" id="SM00848">
    <property type="entry name" value="Inhibitor_I29"/>
    <property type="match status" value="1"/>
</dbReference>